<proteinExistence type="predicted"/>
<comment type="catalytic activity">
    <reaction evidence="1">
        <text>ATP + protein L-histidine = ADP + protein N-phospho-L-histidine.</text>
        <dbReference type="EC" id="2.7.13.3"/>
    </reaction>
</comment>
<dbReference type="CDD" id="cd00082">
    <property type="entry name" value="HisKA"/>
    <property type="match status" value="1"/>
</dbReference>
<evidence type="ECO:0000259" key="10">
    <source>
        <dbReference type="PROSITE" id="PS50109"/>
    </source>
</evidence>
<dbReference type="SUPFAM" id="SSF55874">
    <property type="entry name" value="ATPase domain of HSP90 chaperone/DNA topoisomerase II/histidine kinase"/>
    <property type="match status" value="1"/>
</dbReference>
<dbReference type="SUPFAM" id="SSF52172">
    <property type="entry name" value="CheY-like"/>
    <property type="match status" value="1"/>
</dbReference>
<gene>
    <name evidence="14" type="primary">luxQ_7</name>
    <name evidence="14" type="ORF">GALL_48560</name>
</gene>
<dbReference type="SMART" id="SM00091">
    <property type="entry name" value="PAS"/>
    <property type="match status" value="3"/>
</dbReference>
<dbReference type="Gene3D" id="1.20.120.1640">
    <property type="match status" value="1"/>
</dbReference>
<dbReference type="Gene3D" id="3.30.450.20">
    <property type="entry name" value="PAS domain"/>
    <property type="match status" value="2"/>
</dbReference>
<dbReference type="InterPro" id="IPR003661">
    <property type="entry name" value="HisK_dim/P_dom"/>
</dbReference>
<dbReference type="InterPro" id="IPR011006">
    <property type="entry name" value="CheY-like_superfamily"/>
</dbReference>
<evidence type="ECO:0000256" key="2">
    <source>
        <dbReference type="ARBA" id="ARBA00012438"/>
    </source>
</evidence>
<dbReference type="InterPro" id="IPR033425">
    <property type="entry name" value="MASE3"/>
</dbReference>
<evidence type="ECO:0000256" key="6">
    <source>
        <dbReference type="ARBA" id="ARBA00022777"/>
    </source>
</evidence>
<dbReference type="AlphaFoldDB" id="A0A1J5SYS7"/>
<dbReference type="NCBIfam" id="TIGR00229">
    <property type="entry name" value="sensory_box"/>
    <property type="match status" value="3"/>
</dbReference>
<evidence type="ECO:0000256" key="7">
    <source>
        <dbReference type="ARBA" id="ARBA00022840"/>
    </source>
</evidence>
<evidence type="ECO:0000259" key="12">
    <source>
        <dbReference type="PROSITE" id="PS50112"/>
    </source>
</evidence>
<dbReference type="PRINTS" id="PR00344">
    <property type="entry name" value="BCTRLSENSOR"/>
</dbReference>
<feature type="domain" description="Response regulatory" evidence="11">
    <location>
        <begin position="934"/>
        <end position="1050"/>
    </location>
</feature>
<reference evidence="14" key="1">
    <citation type="submission" date="2016-10" db="EMBL/GenBank/DDBJ databases">
        <title>Sequence of Gallionella enrichment culture.</title>
        <authorList>
            <person name="Poehlein A."/>
            <person name="Muehling M."/>
            <person name="Daniel R."/>
        </authorList>
    </citation>
    <scope>NUCLEOTIDE SEQUENCE</scope>
</reference>
<dbReference type="EC" id="2.7.13.3" evidence="2"/>
<evidence type="ECO:0000256" key="9">
    <source>
        <dbReference type="SAM" id="Phobius"/>
    </source>
</evidence>
<dbReference type="GO" id="GO:0016787">
    <property type="term" value="F:hydrolase activity"/>
    <property type="evidence" value="ECO:0007669"/>
    <property type="project" value="UniProtKB-KW"/>
</dbReference>
<feature type="domain" description="PAS" evidence="12">
    <location>
        <begin position="534"/>
        <end position="584"/>
    </location>
</feature>
<dbReference type="SMART" id="SM00388">
    <property type="entry name" value="HisKA"/>
    <property type="match status" value="1"/>
</dbReference>
<dbReference type="InterPro" id="IPR036097">
    <property type="entry name" value="HisK_dim/P_sf"/>
</dbReference>
<dbReference type="PROSITE" id="PS50112">
    <property type="entry name" value="PAS"/>
    <property type="match status" value="3"/>
</dbReference>
<dbReference type="Pfam" id="PF00072">
    <property type="entry name" value="Response_reg"/>
    <property type="match status" value="1"/>
</dbReference>
<comment type="caution">
    <text evidence="14">The sequence shown here is derived from an EMBL/GenBank/DDBJ whole genome shotgun (WGS) entry which is preliminary data.</text>
</comment>
<dbReference type="InterPro" id="IPR001610">
    <property type="entry name" value="PAC"/>
</dbReference>
<dbReference type="InterPro" id="IPR003594">
    <property type="entry name" value="HATPase_dom"/>
</dbReference>
<dbReference type="Pfam" id="PF02518">
    <property type="entry name" value="HATPase_c"/>
    <property type="match status" value="1"/>
</dbReference>
<dbReference type="SMART" id="SM00448">
    <property type="entry name" value="REC"/>
    <property type="match status" value="1"/>
</dbReference>
<keyword evidence="6 14" id="KW-0418">Kinase</keyword>
<dbReference type="CDD" id="cd16922">
    <property type="entry name" value="HATPase_EvgS-ArcB-TorS-like"/>
    <property type="match status" value="1"/>
</dbReference>
<dbReference type="FunFam" id="1.10.287.130:FF:000002">
    <property type="entry name" value="Two-component osmosensing histidine kinase"/>
    <property type="match status" value="1"/>
</dbReference>
<dbReference type="CDD" id="cd00130">
    <property type="entry name" value="PAS"/>
    <property type="match status" value="3"/>
</dbReference>
<feature type="domain" description="PAS" evidence="12">
    <location>
        <begin position="403"/>
        <end position="473"/>
    </location>
</feature>
<dbReference type="PROSITE" id="PS50109">
    <property type="entry name" value="HIS_KIN"/>
    <property type="match status" value="1"/>
</dbReference>
<feature type="transmembrane region" description="Helical" evidence="9">
    <location>
        <begin position="125"/>
        <end position="143"/>
    </location>
</feature>
<dbReference type="InterPro" id="IPR036890">
    <property type="entry name" value="HATPase_C_sf"/>
</dbReference>
<dbReference type="InterPro" id="IPR004358">
    <property type="entry name" value="Sig_transdc_His_kin-like_C"/>
</dbReference>
<name>A0A1J5SYS7_9ZZZZ</name>
<accession>A0A1J5SYS7</accession>
<feature type="transmembrane region" description="Helical" evidence="9">
    <location>
        <begin position="224"/>
        <end position="243"/>
    </location>
</feature>
<evidence type="ECO:0000259" key="11">
    <source>
        <dbReference type="PROSITE" id="PS50110"/>
    </source>
</evidence>
<keyword evidence="9" id="KW-0472">Membrane</keyword>
<evidence type="ECO:0000259" key="13">
    <source>
        <dbReference type="PROSITE" id="PS50113"/>
    </source>
</evidence>
<dbReference type="GO" id="GO:0000155">
    <property type="term" value="F:phosphorelay sensor kinase activity"/>
    <property type="evidence" value="ECO:0007669"/>
    <property type="project" value="InterPro"/>
</dbReference>
<feature type="domain" description="PAC" evidence="13">
    <location>
        <begin position="600"/>
        <end position="652"/>
    </location>
</feature>
<dbReference type="SUPFAM" id="SSF55785">
    <property type="entry name" value="PYP-like sensor domain (PAS domain)"/>
    <property type="match status" value="3"/>
</dbReference>
<dbReference type="Pfam" id="PF17159">
    <property type="entry name" value="MASE3"/>
    <property type="match status" value="1"/>
</dbReference>
<dbReference type="PROSITE" id="PS50110">
    <property type="entry name" value="RESPONSE_REGULATORY"/>
    <property type="match status" value="1"/>
</dbReference>
<feature type="domain" description="Histidine kinase" evidence="10">
    <location>
        <begin position="688"/>
        <end position="906"/>
    </location>
</feature>
<dbReference type="InterPro" id="IPR000014">
    <property type="entry name" value="PAS"/>
</dbReference>
<evidence type="ECO:0000313" key="14">
    <source>
        <dbReference type="EMBL" id="OIR13721.1"/>
    </source>
</evidence>
<keyword evidence="8" id="KW-0902">Two-component regulatory system</keyword>
<evidence type="ECO:0000256" key="4">
    <source>
        <dbReference type="ARBA" id="ARBA00022679"/>
    </source>
</evidence>
<evidence type="ECO:0000256" key="1">
    <source>
        <dbReference type="ARBA" id="ARBA00000085"/>
    </source>
</evidence>
<feature type="transmembrane region" description="Helical" evidence="9">
    <location>
        <begin position="52"/>
        <end position="74"/>
    </location>
</feature>
<dbReference type="PANTHER" id="PTHR43047">
    <property type="entry name" value="TWO-COMPONENT HISTIDINE PROTEIN KINASE"/>
    <property type="match status" value="1"/>
</dbReference>
<dbReference type="Pfam" id="PF00512">
    <property type="entry name" value="HisKA"/>
    <property type="match status" value="1"/>
</dbReference>
<dbReference type="SMART" id="SM00086">
    <property type="entry name" value="PAC"/>
    <property type="match status" value="3"/>
</dbReference>
<dbReference type="GO" id="GO:0005524">
    <property type="term" value="F:ATP binding"/>
    <property type="evidence" value="ECO:0007669"/>
    <property type="project" value="UniProtKB-KW"/>
</dbReference>
<feature type="domain" description="PAC" evidence="13">
    <location>
        <begin position="476"/>
        <end position="528"/>
    </location>
</feature>
<feature type="domain" description="PAC" evidence="13">
    <location>
        <begin position="356"/>
        <end position="406"/>
    </location>
</feature>
<dbReference type="Gene3D" id="1.10.287.130">
    <property type="match status" value="1"/>
</dbReference>
<keyword evidence="14" id="KW-0378">Hydrolase</keyword>
<dbReference type="Gene3D" id="3.40.50.2300">
    <property type="match status" value="1"/>
</dbReference>
<sequence length="1140" mass="127249">MPQTDKPGFFGLHPQYRRAMFGTVRILLTLAGIQLMAWLLPTWPEFKGIPNYLPLHVFLETVSIVVSMMVFAVGWNPNKQKISGNIILLASVFFSVGVLDLSHTVSYGGMPDFISPNDSEKHLNFWLAARLFASLVLLVVAIRPWMRTISTATRYLTFGSLLTLTLAINWIVIYHQDALPDTFIPEQGLTAFKRDFEYLLIAINIFTAAILWTKMRKPQPFNVVLLFGAVCTLAMSEFYFTLYTTMTGSYNVLGHVYKVIAYLFIYRAIVVEIIEEPYALLEQAKEKFSSIFDSITDGVELVAMDGHIVDMNRVDYERMGYTKEEVVGKSIAQLSTPENASKVGARIEQIAKSGHATFETARICKDGSIIPLEVHSRVVEIDGQKILLGISRDITERKRQDAMRAELAAIVESSSDAIIGKTLDGIITSWNKSAETIYGYSAAEIVGQPITLLAPPSRHAEIYDFTEKIRNGASVVNYESERIRKDGTPIQIALTLSPIKDASGKITGVSTIARDITEKKRLENEVRQASIYNRSLIEASLDPLVTISPEGKITDVNEGSIKATGVRREELIGTDFSDYFTEPEKARAGYLQVLSRGYVTDYPLTIRHRNGTLTDVLYNASVYKNADGKILGVFAAARDVTEQKAAQEELRRYKDHLEEVVQMRTADLVLARNAAEAANRAKSVFLANMSHELRTPLNAILGFSNLMRKDALLRHEQREDLDIINRSGEHLLTLINDVLEMAKIEAGRVELEIAPIDLGSLVRDVTDMMHVRAQEKGLQLLVDQSSEFPRYIKGDAARLRQVMINLIGNAVKFTEQGGITLRLGVIANTTPHLLIEVEDTGIGIKPEDQKKLFEPFVQLGESAMQKGTGLGLTITRQYVQLMGGTISFESTPGKGSIFQVELPLEKIEAHDVAMPESMSMREVTSLAPGQPEYRILIVEDQLENQLLLTQLMKSVGFPVKVAENGARAVEIFQSWQPHLIWMDRRMPVMDGMEATRRIRKLPGGKSVKIVAVTASAFKEQREEMLDSGMDDFVRKPYRFSEIYECLTKQLGVKYVYADAATTEPASEVALTPEMLAVLPSELRHELHDALESLEGERIDAAIRQVTAHDAKLHGLLHHLVENYNYPAILQALQASHGTLT</sequence>
<keyword evidence="7" id="KW-0067">ATP-binding</keyword>
<keyword evidence="5" id="KW-0547">Nucleotide-binding</keyword>
<dbReference type="Pfam" id="PF13426">
    <property type="entry name" value="PAS_9"/>
    <property type="match status" value="3"/>
</dbReference>
<dbReference type="InterPro" id="IPR005467">
    <property type="entry name" value="His_kinase_dom"/>
</dbReference>
<keyword evidence="3" id="KW-0597">Phosphoprotein</keyword>
<evidence type="ECO:0000256" key="5">
    <source>
        <dbReference type="ARBA" id="ARBA00022741"/>
    </source>
</evidence>
<dbReference type="PROSITE" id="PS50113">
    <property type="entry name" value="PAC"/>
    <property type="match status" value="3"/>
</dbReference>
<feature type="transmembrane region" description="Helical" evidence="9">
    <location>
        <begin position="21"/>
        <end position="40"/>
    </location>
</feature>
<keyword evidence="4 14" id="KW-0808">Transferase</keyword>
<dbReference type="FunFam" id="3.30.565.10:FF:000010">
    <property type="entry name" value="Sensor histidine kinase RcsC"/>
    <property type="match status" value="1"/>
</dbReference>
<feature type="transmembrane region" description="Helical" evidence="9">
    <location>
        <begin position="86"/>
        <end position="105"/>
    </location>
</feature>
<dbReference type="SMART" id="SM00387">
    <property type="entry name" value="HATPase_c"/>
    <property type="match status" value="1"/>
</dbReference>
<dbReference type="Gene3D" id="3.30.565.10">
    <property type="entry name" value="Histidine kinase-like ATPase, C-terminal domain"/>
    <property type="match status" value="1"/>
</dbReference>
<feature type="transmembrane region" description="Helical" evidence="9">
    <location>
        <begin position="155"/>
        <end position="176"/>
    </location>
</feature>
<protein>
    <recommendedName>
        <fullName evidence="2">histidine kinase</fullName>
        <ecNumber evidence="2">2.7.13.3</ecNumber>
    </recommendedName>
</protein>
<dbReference type="InterPro" id="IPR001789">
    <property type="entry name" value="Sig_transdc_resp-reg_receiver"/>
</dbReference>
<dbReference type="InterPro" id="IPR000700">
    <property type="entry name" value="PAS-assoc_C"/>
</dbReference>
<evidence type="ECO:0000256" key="8">
    <source>
        <dbReference type="ARBA" id="ARBA00023012"/>
    </source>
</evidence>
<dbReference type="CDD" id="cd17546">
    <property type="entry name" value="REC_hyHK_CKI1_RcsC-like"/>
    <property type="match status" value="1"/>
</dbReference>
<evidence type="ECO:0000256" key="3">
    <source>
        <dbReference type="ARBA" id="ARBA00022553"/>
    </source>
</evidence>
<keyword evidence="9" id="KW-0812">Transmembrane</keyword>
<dbReference type="InterPro" id="IPR035965">
    <property type="entry name" value="PAS-like_dom_sf"/>
</dbReference>
<organism evidence="14">
    <name type="scientific">mine drainage metagenome</name>
    <dbReference type="NCBI Taxonomy" id="410659"/>
    <lineage>
        <taxon>unclassified sequences</taxon>
        <taxon>metagenomes</taxon>
        <taxon>ecological metagenomes</taxon>
    </lineage>
</organism>
<dbReference type="EMBL" id="MLJW01000013">
    <property type="protein sequence ID" value="OIR13721.1"/>
    <property type="molecule type" value="Genomic_DNA"/>
</dbReference>
<feature type="transmembrane region" description="Helical" evidence="9">
    <location>
        <begin position="196"/>
        <end position="212"/>
    </location>
</feature>
<keyword evidence="9" id="KW-1133">Transmembrane helix</keyword>
<feature type="domain" description="PAS" evidence="12">
    <location>
        <begin position="284"/>
        <end position="354"/>
    </location>
</feature>
<dbReference type="SUPFAM" id="SSF47384">
    <property type="entry name" value="Homodimeric domain of signal transducing histidine kinase"/>
    <property type="match status" value="1"/>
</dbReference>